<name>A0A0M8NZV1_9EURO</name>
<dbReference type="AlphaFoldDB" id="A0A0M8NZV1"/>
<keyword evidence="2" id="KW-1185">Reference proteome</keyword>
<reference evidence="1 2" key="1">
    <citation type="submission" date="2015-08" db="EMBL/GenBank/DDBJ databases">
        <title>Genome sequencing of Penicillium nordicum.</title>
        <authorList>
            <person name="Nguyen H.D."/>
            <person name="Seifert K.A."/>
        </authorList>
    </citation>
    <scope>NUCLEOTIDE SEQUENCE [LARGE SCALE GENOMIC DNA]</scope>
    <source>
        <strain evidence="1 2">DAOMC 185683</strain>
    </source>
</reference>
<gene>
    <name evidence="1" type="ORF">ACN38_g6495</name>
</gene>
<comment type="caution">
    <text evidence="1">The sequence shown here is derived from an EMBL/GenBank/DDBJ whole genome shotgun (WGS) entry which is preliminary data.</text>
</comment>
<evidence type="ECO:0000313" key="2">
    <source>
        <dbReference type="Proteomes" id="UP000037696"/>
    </source>
</evidence>
<evidence type="ECO:0000313" key="1">
    <source>
        <dbReference type="EMBL" id="KOS42626.1"/>
    </source>
</evidence>
<proteinExistence type="predicted"/>
<accession>A0A0M8NZV1</accession>
<protein>
    <submittedName>
        <fullName evidence="1">Uncharacterized protein</fullName>
    </submittedName>
</protein>
<dbReference type="OrthoDB" id="5424209at2759"/>
<dbReference type="EMBL" id="LHQQ01000101">
    <property type="protein sequence ID" value="KOS42626.1"/>
    <property type="molecule type" value="Genomic_DNA"/>
</dbReference>
<dbReference type="Proteomes" id="UP000037696">
    <property type="component" value="Unassembled WGS sequence"/>
</dbReference>
<sequence>MLPTSSVASSTLNRVSAHALSFSSASSTSSPFSGASHIDHRGFLKSSRRTGVPVLTSPPTWTTENTFTDSPAQIHNRARKILDDLEIKFSVVIMKGCTSKVDPKPMLQPAPGLASYTPGQKTIISKHYARIDQIPIYIVHGMTAYANSHLEVDKTSTESFLTAAQLIRGILAHFSEARVDVLFMKDGKQPLVENPTVHRDASRCIAYTIYTNLWKWKLIMIINNDEEFLDVA</sequence>
<organism evidence="1 2">
    <name type="scientific">Penicillium nordicum</name>
    <dbReference type="NCBI Taxonomy" id="229535"/>
    <lineage>
        <taxon>Eukaryota</taxon>
        <taxon>Fungi</taxon>
        <taxon>Dikarya</taxon>
        <taxon>Ascomycota</taxon>
        <taxon>Pezizomycotina</taxon>
        <taxon>Eurotiomycetes</taxon>
        <taxon>Eurotiomycetidae</taxon>
        <taxon>Eurotiales</taxon>
        <taxon>Aspergillaceae</taxon>
        <taxon>Penicillium</taxon>
    </lineage>
</organism>